<evidence type="ECO:0000256" key="1">
    <source>
        <dbReference type="PROSITE-ProRule" id="PRU00042"/>
    </source>
</evidence>
<comment type="caution">
    <text evidence="5">The sequence shown here is derived from an EMBL/GenBank/DDBJ whole genome shotgun (WGS) entry which is preliminary data.</text>
</comment>
<dbReference type="PROSITE" id="PS00028">
    <property type="entry name" value="ZINC_FINGER_C2H2_1"/>
    <property type="match status" value="1"/>
</dbReference>
<feature type="compositionally biased region" description="Acidic residues" evidence="2">
    <location>
        <begin position="581"/>
        <end position="593"/>
    </location>
</feature>
<keyword evidence="1" id="KW-0862">Zinc</keyword>
<reference evidence="5 6" key="1">
    <citation type="submission" date="2020-01" db="EMBL/GenBank/DDBJ databases">
        <authorList>
            <person name="Gupta K D."/>
        </authorList>
    </citation>
    <scope>NUCLEOTIDE SEQUENCE [LARGE SCALE GENOMIC DNA]</scope>
</reference>
<dbReference type="AlphaFoldDB" id="A0A8S0W4U4"/>
<evidence type="ECO:0000313" key="6">
    <source>
        <dbReference type="Proteomes" id="UP000467700"/>
    </source>
</evidence>
<keyword evidence="1" id="KW-0863">Zinc-finger</keyword>
<feature type="compositionally biased region" description="Polar residues" evidence="2">
    <location>
        <begin position="217"/>
        <end position="235"/>
    </location>
</feature>
<feature type="compositionally biased region" description="Basic and acidic residues" evidence="2">
    <location>
        <begin position="255"/>
        <end position="276"/>
    </location>
</feature>
<keyword evidence="1" id="KW-0479">Metal-binding</keyword>
<feature type="transmembrane region" description="Helical" evidence="3">
    <location>
        <begin position="65"/>
        <end position="82"/>
    </location>
</feature>
<feature type="compositionally biased region" description="Low complexity" evidence="2">
    <location>
        <begin position="126"/>
        <end position="140"/>
    </location>
</feature>
<keyword evidence="3" id="KW-1133">Transmembrane helix</keyword>
<keyword evidence="3" id="KW-0472">Membrane</keyword>
<feature type="compositionally biased region" description="Acidic residues" evidence="2">
    <location>
        <begin position="503"/>
        <end position="513"/>
    </location>
</feature>
<dbReference type="PROSITE" id="PS50157">
    <property type="entry name" value="ZINC_FINGER_C2H2_2"/>
    <property type="match status" value="1"/>
</dbReference>
<feature type="region of interest" description="Disordered" evidence="2">
    <location>
        <begin position="475"/>
        <end position="521"/>
    </location>
</feature>
<organism evidence="5 6">
    <name type="scientific">Cyclocybe aegerita</name>
    <name type="common">Black poplar mushroom</name>
    <name type="synonym">Agrocybe aegerita</name>
    <dbReference type="NCBI Taxonomy" id="1973307"/>
    <lineage>
        <taxon>Eukaryota</taxon>
        <taxon>Fungi</taxon>
        <taxon>Dikarya</taxon>
        <taxon>Basidiomycota</taxon>
        <taxon>Agaricomycotina</taxon>
        <taxon>Agaricomycetes</taxon>
        <taxon>Agaricomycetidae</taxon>
        <taxon>Agaricales</taxon>
        <taxon>Agaricineae</taxon>
        <taxon>Bolbitiaceae</taxon>
        <taxon>Cyclocybe</taxon>
    </lineage>
</organism>
<dbReference type="OrthoDB" id="2152896at2759"/>
<feature type="region of interest" description="Disordered" evidence="2">
    <location>
        <begin position="126"/>
        <end position="185"/>
    </location>
</feature>
<feature type="region of interest" description="Disordered" evidence="2">
    <location>
        <begin position="564"/>
        <end position="602"/>
    </location>
</feature>
<name>A0A8S0W4U4_CYCAE</name>
<keyword evidence="3" id="KW-0812">Transmembrane</keyword>
<dbReference type="InterPro" id="IPR013087">
    <property type="entry name" value="Znf_C2H2_type"/>
</dbReference>
<protein>
    <recommendedName>
        <fullName evidence="4">C2H2-type domain-containing protein</fullName>
    </recommendedName>
</protein>
<feature type="compositionally biased region" description="Low complexity" evidence="2">
    <location>
        <begin position="476"/>
        <end position="501"/>
    </location>
</feature>
<keyword evidence="6" id="KW-1185">Reference proteome</keyword>
<sequence length="617" mass="65498">MASFVLSIAPPTPSGRVLGPNSTIELKVLGVILAGIAYGIVTTLFVETTQLMLKKYTYSKLRQRIFIFHVVLRNFAIPMAAVESSHGSTAIRAPPLTQSDAVTSLLSLGLQASEAAPIPIPTQSNELAASANSQQQASLSTAGPGSLDARLAGPNPGSSVGASSAGKHHRRLSSIGKTRRRLSDAREASVRPLLVSSSPASSAALSLSALSISTSPGHTLTQKTIAPRPTNTPSGISIAALNGSGPAPVHVGLRSRTEAEKDTKPKADERDREKEGSTPIPIIGANGKPKKRGIDYKCESCAKVYRHPNCLNKHRWEHTRHWREASKFVLSKHQQVQLLEAATILSFMGKCSTSLPEDRSEWPSFLSGGSLPMADGSDMHTPAPPTPIPAPAAVPPPRSTTMTYPLHPISASVPSGPRLHDYSLPSSGSGGKATITQLRPGLVGVPTVPVPLIPTPTPTSAFDAPVSALSGGLGGWSLPSSSVRSESSSSRSRSGSRSGSSDVEIDVDVEGLDDPNGLRAPGSHSYGAYPAYGSYGTPSGGFTYPTAASRSPYGAYPQSYGRRGVMKREEDEMSVGFSVREEDEDEEEMEDEEVRTKRHEHQRKWDGMEMDFDMDMD</sequence>
<gene>
    <name evidence="5" type="ORF">AAE3_LOCUS4874</name>
</gene>
<feature type="compositionally biased region" description="Basic residues" evidence="2">
    <location>
        <begin position="166"/>
        <end position="180"/>
    </location>
</feature>
<dbReference type="EMBL" id="CACVBS010000036">
    <property type="protein sequence ID" value="CAA7262534.1"/>
    <property type="molecule type" value="Genomic_DNA"/>
</dbReference>
<evidence type="ECO:0000256" key="3">
    <source>
        <dbReference type="SAM" id="Phobius"/>
    </source>
</evidence>
<feature type="region of interest" description="Disordered" evidence="2">
    <location>
        <begin position="214"/>
        <end position="290"/>
    </location>
</feature>
<dbReference type="Proteomes" id="UP000467700">
    <property type="component" value="Unassembled WGS sequence"/>
</dbReference>
<feature type="domain" description="C2H2-type" evidence="4">
    <location>
        <begin position="296"/>
        <end position="323"/>
    </location>
</feature>
<dbReference type="GO" id="GO:0008270">
    <property type="term" value="F:zinc ion binding"/>
    <property type="evidence" value="ECO:0007669"/>
    <property type="project" value="UniProtKB-KW"/>
</dbReference>
<proteinExistence type="predicted"/>
<feature type="transmembrane region" description="Helical" evidence="3">
    <location>
        <begin position="28"/>
        <end position="53"/>
    </location>
</feature>
<evidence type="ECO:0000313" key="5">
    <source>
        <dbReference type="EMBL" id="CAA7262534.1"/>
    </source>
</evidence>
<accession>A0A8S0W4U4</accession>
<evidence type="ECO:0000259" key="4">
    <source>
        <dbReference type="PROSITE" id="PS50157"/>
    </source>
</evidence>
<evidence type="ECO:0000256" key="2">
    <source>
        <dbReference type="SAM" id="MobiDB-lite"/>
    </source>
</evidence>